<name>A0A239C8C3_9BURK</name>
<gene>
    <name evidence="4" type="ORF">SAMN06265795_101313</name>
</gene>
<feature type="domain" description="DprA winged helix" evidence="3">
    <location>
        <begin position="308"/>
        <end position="366"/>
    </location>
</feature>
<keyword evidence="5" id="KW-1185">Reference proteome</keyword>
<dbReference type="NCBIfam" id="TIGR00732">
    <property type="entry name" value="dprA"/>
    <property type="match status" value="1"/>
</dbReference>
<evidence type="ECO:0000313" key="5">
    <source>
        <dbReference type="Proteomes" id="UP000198284"/>
    </source>
</evidence>
<protein>
    <submittedName>
        <fullName evidence="4">DNA protecting protein DprA</fullName>
    </submittedName>
</protein>
<feature type="domain" description="Smf/DprA SLOG" evidence="2">
    <location>
        <begin position="86"/>
        <end position="294"/>
    </location>
</feature>
<organism evidence="4 5">
    <name type="scientific">Noviherbaspirillum humi</name>
    <dbReference type="NCBI Taxonomy" id="1688639"/>
    <lineage>
        <taxon>Bacteria</taxon>
        <taxon>Pseudomonadati</taxon>
        <taxon>Pseudomonadota</taxon>
        <taxon>Betaproteobacteria</taxon>
        <taxon>Burkholderiales</taxon>
        <taxon>Oxalobacteraceae</taxon>
        <taxon>Noviherbaspirillum</taxon>
    </lineage>
</organism>
<dbReference type="AlphaFoldDB" id="A0A239C8C3"/>
<dbReference type="InterPro" id="IPR057666">
    <property type="entry name" value="DrpA_SLOG"/>
</dbReference>
<dbReference type="SUPFAM" id="SSF102405">
    <property type="entry name" value="MCP/YpsA-like"/>
    <property type="match status" value="1"/>
</dbReference>
<evidence type="ECO:0000256" key="1">
    <source>
        <dbReference type="ARBA" id="ARBA00006525"/>
    </source>
</evidence>
<dbReference type="PANTHER" id="PTHR43022:SF1">
    <property type="entry name" value="PROTEIN SMF"/>
    <property type="match status" value="1"/>
</dbReference>
<dbReference type="PANTHER" id="PTHR43022">
    <property type="entry name" value="PROTEIN SMF"/>
    <property type="match status" value="1"/>
</dbReference>
<dbReference type="InterPro" id="IPR003488">
    <property type="entry name" value="DprA"/>
</dbReference>
<dbReference type="InterPro" id="IPR010994">
    <property type="entry name" value="RuvA_2-like"/>
</dbReference>
<dbReference type="Pfam" id="PF17782">
    <property type="entry name" value="WHD_DprA"/>
    <property type="match status" value="1"/>
</dbReference>
<sequence length="372" mass="38612">MASAERHQEIADWLRLEQTPGVGPATARKLLAAFGLPSNIFAADPVALRDVVPARVADALLEPVSDTTSALIDKTLTWAQAPGNHVLLLGDPAYPSSLLQTFDPPLVLYAKGRLALLTAPAIAVVGSRNATAQGMANAERFAEALSQSGLGIISGLALGIDAAAHRGGLKGAGGTVAVIGTGPDIVYPSRNHRLAHEIAAEGCLLSEYPLGTPAIAANFPRRNRIISGLSRGVLVVEAAAQSGSLITARLALEQGRDVFAIPGSIHSPLSKGCHLLIKQGAKLVESAQDVLEEIGALAAACRASTEDPDAGKPADDVMTSQVLQALGHDPAPVDVLAMRSGLDIASLSTALLHLEMENRVELLPNGNYRRIV</sequence>
<dbReference type="RefSeq" id="WP_089397527.1">
    <property type="nucleotide sequence ID" value="NZ_FZOT01000001.1"/>
</dbReference>
<comment type="similarity">
    <text evidence="1">Belongs to the DprA/Smf family.</text>
</comment>
<dbReference type="GO" id="GO:0009294">
    <property type="term" value="P:DNA-mediated transformation"/>
    <property type="evidence" value="ECO:0007669"/>
    <property type="project" value="InterPro"/>
</dbReference>
<dbReference type="Gene3D" id="3.40.50.450">
    <property type="match status" value="1"/>
</dbReference>
<evidence type="ECO:0000259" key="2">
    <source>
        <dbReference type="Pfam" id="PF02481"/>
    </source>
</evidence>
<dbReference type="Pfam" id="PF02481">
    <property type="entry name" value="DNA_processg_A"/>
    <property type="match status" value="1"/>
</dbReference>
<evidence type="ECO:0000259" key="3">
    <source>
        <dbReference type="Pfam" id="PF17782"/>
    </source>
</evidence>
<evidence type="ECO:0000313" key="4">
    <source>
        <dbReference type="EMBL" id="SNS16360.1"/>
    </source>
</evidence>
<reference evidence="4 5" key="1">
    <citation type="submission" date="2017-06" db="EMBL/GenBank/DDBJ databases">
        <authorList>
            <person name="Kim H.J."/>
            <person name="Triplett B.A."/>
        </authorList>
    </citation>
    <scope>NUCLEOTIDE SEQUENCE [LARGE SCALE GENOMIC DNA]</scope>
    <source>
        <strain evidence="4 5">U15</strain>
    </source>
</reference>
<dbReference type="InterPro" id="IPR036388">
    <property type="entry name" value="WH-like_DNA-bd_sf"/>
</dbReference>
<dbReference type="Proteomes" id="UP000198284">
    <property type="component" value="Unassembled WGS sequence"/>
</dbReference>
<accession>A0A239C8C3</accession>
<dbReference type="EMBL" id="FZOT01000001">
    <property type="protein sequence ID" value="SNS16360.1"/>
    <property type="molecule type" value="Genomic_DNA"/>
</dbReference>
<dbReference type="InterPro" id="IPR041614">
    <property type="entry name" value="DprA_WH"/>
</dbReference>
<dbReference type="OrthoDB" id="9785707at2"/>
<proteinExistence type="inferred from homology"/>
<dbReference type="Gene3D" id="1.10.10.10">
    <property type="entry name" value="Winged helix-like DNA-binding domain superfamily/Winged helix DNA-binding domain"/>
    <property type="match status" value="1"/>
</dbReference>
<dbReference type="SUPFAM" id="SSF47781">
    <property type="entry name" value="RuvA domain 2-like"/>
    <property type="match status" value="1"/>
</dbReference>